<accession>A0A8X6TJL7</accession>
<evidence type="ECO:0000313" key="6">
    <source>
        <dbReference type="Proteomes" id="UP000887013"/>
    </source>
</evidence>
<reference evidence="5" key="1">
    <citation type="submission" date="2020-08" db="EMBL/GenBank/DDBJ databases">
        <title>Multicomponent nature underlies the extraordinary mechanical properties of spider dragline silk.</title>
        <authorList>
            <person name="Kono N."/>
            <person name="Nakamura H."/>
            <person name="Mori M."/>
            <person name="Yoshida Y."/>
            <person name="Ohtoshi R."/>
            <person name="Malay A.D."/>
            <person name="Moran D.A.P."/>
            <person name="Tomita M."/>
            <person name="Numata K."/>
            <person name="Arakawa K."/>
        </authorList>
    </citation>
    <scope>NUCLEOTIDE SEQUENCE</scope>
</reference>
<dbReference type="AlphaFoldDB" id="A0A8X6TJL7"/>
<dbReference type="GO" id="GO:0006364">
    <property type="term" value="P:rRNA processing"/>
    <property type="evidence" value="ECO:0007669"/>
    <property type="project" value="TreeGrafter"/>
</dbReference>
<dbReference type="InterPro" id="IPR001810">
    <property type="entry name" value="F-box_dom"/>
</dbReference>
<feature type="domain" description="F-box" evidence="4">
    <location>
        <begin position="15"/>
        <end position="65"/>
    </location>
</feature>
<keyword evidence="1 3" id="KW-0853">WD repeat</keyword>
<dbReference type="EMBL" id="BMAW01105989">
    <property type="protein sequence ID" value="GFT21964.1"/>
    <property type="molecule type" value="Genomic_DNA"/>
</dbReference>
<keyword evidence="2" id="KW-0677">Repeat</keyword>
<evidence type="ECO:0000256" key="2">
    <source>
        <dbReference type="ARBA" id="ARBA00022737"/>
    </source>
</evidence>
<dbReference type="PANTHER" id="PTHR18763:SF0">
    <property type="entry name" value="WD REPEAT-CONTAINING PROTEIN 18"/>
    <property type="match status" value="1"/>
</dbReference>
<keyword evidence="6" id="KW-1185">Reference proteome</keyword>
<gene>
    <name evidence="5" type="primary">AVEN_51370_1</name>
    <name evidence="5" type="ORF">NPIL_544051</name>
</gene>
<comment type="caution">
    <text evidence="5">The sequence shown here is derived from an EMBL/GenBank/DDBJ whole genome shotgun (WGS) entry which is preliminary data.</text>
</comment>
<dbReference type="OrthoDB" id="6434967at2759"/>
<sequence>SVNVAVIGNSNFLTIMSVQQVPAEILEIIFANLDGTSFCRAKQVCKSWGVVVDKLRCDRKIWKKFCIQDIPDGVIEELVSYKSIPFKNLNVDWLAVYKQWHLGKVVKSSHVSVSEVKAFCSNPITCIATSGSWVVTGHNNGVVHLWSISGSDSEQKSDLHLRAITDIALVDLLNLGTYYGLYALPWYHHHMITVSKDACIRISFLLDSIGNSEYDLTLHQHGDAINSVRIFGKQFAACSRDNTVTLWDLDVFRSPYLHLKATLLRTIIGPAEFIADIGFWYNKLYCITLSGKINICDLNKEEWLEKSKVKSICLTGIEKRPSIIKYHALRNEVVVMLTASGKLVVYLDETHYKIYHLMSTLQTLVVSIKLKGTVLVLGGENGKVYVFYVPVTESLLELDLTKPTFQCILSEASIVYVDVIFNYTNIMVVASTTEALYFITWFRDCNLSLIL</sequence>
<dbReference type="Pfam" id="PF12937">
    <property type="entry name" value="F-box-like"/>
    <property type="match status" value="1"/>
</dbReference>
<organism evidence="5 6">
    <name type="scientific">Nephila pilipes</name>
    <name type="common">Giant wood spider</name>
    <name type="synonym">Nephila maculata</name>
    <dbReference type="NCBI Taxonomy" id="299642"/>
    <lineage>
        <taxon>Eukaryota</taxon>
        <taxon>Metazoa</taxon>
        <taxon>Ecdysozoa</taxon>
        <taxon>Arthropoda</taxon>
        <taxon>Chelicerata</taxon>
        <taxon>Arachnida</taxon>
        <taxon>Araneae</taxon>
        <taxon>Araneomorphae</taxon>
        <taxon>Entelegynae</taxon>
        <taxon>Araneoidea</taxon>
        <taxon>Nephilidae</taxon>
        <taxon>Nephila</taxon>
    </lineage>
</organism>
<dbReference type="PROSITE" id="PS50181">
    <property type="entry name" value="FBOX"/>
    <property type="match status" value="1"/>
</dbReference>
<dbReference type="SMART" id="SM00320">
    <property type="entry name" value="WD40"/>
    <property type="match status" value="2"/>
</dbReference>
<dbReference type="Gene3D" id="1.20.1280.50">
    <property type="match status" value="1"/>
</dbReference>
<evidence type="ECO:0000259" key="4">
    <source>
        <dbReference type="PROSITE" id="PS50181"/>
    </source>
</evidence>
<proteinExistence type="predicted"/>
<dbReference type="GO" id="GO:0006261">
    <property type="term" value="P:DNA-templated DNA replication"/>
    <property type="evidence" value="ECO:0007669"/>
    <property type="project" value="TreeGrafter"/>
</dbReference>
<dbReference type="SUPFAM" id="SSF81383">
    <property type="entry name" value="F-box domain"/>
    <property type="match status" value="1"/>
</dbReference>
<feature type="non-terminal residue" evidence="5">
    <location>
        <position position="451"/>
    </location>
</feature>
<name>A0A8X6TJL7_NEPPI</name>
<protein>
    <submittedName>
        <fullName evidence="5">F-box domain-containing protein</fullName>
    </submittedName>
</protein>
<dbReference type="PANTHER" id="PTHR18763">
    <property type="entry name" value="WD-REPEAT PROTEIN 18"/>
    <property type="match status" value="1"/>
</dbReference>
<dbReference type="InterPro" id="IPR015943">
    <property type="entry name" value="WD40/YVTN_repeat-like_dom_sf"/>
</dbReference>
<evidence type="ECO:0000256" key="3">
    <source>
        <dbReference type="PROSITE-ProRule" id="PRU00221"/>
    </source>
</evidence>
<evidence type="ECO:0000256" key="1">
    <source>
        <dbReference type="ARBA" id="ARBA00022574"/>
    </source>
</evidence>
<dbReference type="InterPro" id="IPR036322">
    <property type="entry name" value="WD40_repeat_dom_sf"/>
</dbReference>
<dbReference type="SMART" id="SM00256">
    <property type="entry name" value="FBOX"/>
    <property type="match status" value="1"/>
</dbReference>
<dbReference type="GO" id="GO:0005656">
    <property type="term" value="C:nuclear pre-replicative complex"/>
    <property type="evidence" value="ECO:0007669"/>
    <property type="project" value="TreeGrafter"/>
</dbReference>
<dbReference type="InterPro" id="IPR036047">
    <property type="entry name" value="F-box-like_dom_sf"/>
</dbReference>
<dbReference type="GO" id="GO:0120330">
    <property type="term" value="C:rixosome complex"/>
    <property type="evidence" value="ECO:0007669"/>
    <property type="project" value="TreeGrafter"/>
</dbReference>
<dbReference type="InterPro" id="IPR045227">
    <property type="entry name" value="WDR18/Ipi3/RID3"/>
</dbReference>
<dbReference type="PROSITE" id="PS50082">
    <property type="entry name" value="WD_REPEATS_2"/>
    <property type="match status" value="1"/>
</dbReference>
<dbReference type="Gene3D" id="2.130.10.10">
    <property type="entry name" value="YVTN repeat-like/Quinoprotein amine dehydrogenase"/>
    <property type="match status" value="1"/>
</dbReference>
<dbReference type="Proteomes" id="UP000887013">
    <property type="component" value="Unassembled WGS sequence"/>
</dbReference>
<dbReference type="InterPro" id="IPR001680">
    <property type="entry name" value="WD40_rpt"/>
</dbReference>
<feature type="repeat" description="WD" evidence="3">
    <location>
        <begin position="218"/>
        <end position="250"/>
    </location>
</feature>
<evidence type="ECO:0000313" key="5">
    <source>
        <dbReference type="EMBL" id="GFT21964.1"/>
    </source>
</evidence>
<dbReference type="SUPFAM" id="SSF50978">
    <property type="entry name" value="WD40 repeat-like"/>
    <property type="match status" value="1"/>
</dbReference>
<dbReference type="Pfam" id="PF00400">
    <property type="entry name" value="WD40"/>
    <property type="match status" value="2"/>
</dbReference>